<dbReference type="OrthoDB" id="332033at2"/>
<dbReference type="AlphaFoldDB" id="A0A2M9YG36"/>
<evidence type="ECO:0000313" key="2">
    <source>
        <dbReference type="Proteomes" id="UP000231926"/>
    </source>
</evidence>
<accession>A0A2M9YG36</accession>
<dbReference type="RefSeq" id="WP_100708607.1">
    <property type="nucleotide sequence ID" value="NZ_NPDR01000001.1"/>
</dbReference>
<gene>
    <name evidence="1" type="ORF">CH362_01615</name>
</gene>
<comment type="caution">
    <text evidence="1">The sequence shown here is derived from an EMBL/GenBank/DDBJ whole genome shotgun (WGS) entry which is preliminary data.</text>
</comment>
<dbReference type="Proteomes" id="UP000231926">
    <property type="component" value="Unassembled WGS sequence"/>
</dbReference>
<protein>
    <submittedName>
        <fullName evidence="1">Uncharacterized protein</fullName>
    </submittedName>
</protein>
<reference evidence="1 2" key="1">
    <citation type="submission" date="2017-07" db="EMBL/GenBank/DDBJ databases">
        <title>Leptospira spp. isolated from tropical soils.</title>
        <authorList>
            <person name="Thibeaux R."/>
            <person name="Iraola G."/>
            <person name="Ferres I."/>
            <person name="Bierque E."/>
            <person name="Girault D."/>
            <person name="Soupe-Gilbert M.-E."/>
            <person name="Picardeau M."/>
            <person name="Goarant C."/>
        </authorList>
    </citation>
    <scope>NUCLEOTIDE SEQUENCE [LARGE SCALE GENOMIC DNA]</scope>
    <source>
        <strain evidence="1 2">FH4-C-A2</strain>
    </source>
</reference>
<name>A0A2M9YG36_9LEPT</name>
<dbReference type="EMBL" id="NPDR01000001">
    <property type="protein sequence ID" value="PJZ50497.1"/>
    <property type="molecule type" value="Genomic_DNA"/>
</dbReference>
<sequence>MSTITSIYLGLAEKASSDPRKMPKVEGIPNKPYENKQAEVFDQKAMNPSYAGDIYKTKGAFVDKIS</sequence>
<keyword evidence="2" id="KW-1185">Reference proteome</keyword>
<proteinExistence type="predicted"/>
<organism evidence="1 2">
    <name type="scientific">Leptospira saintgironsiae</name>
    <dbReference type="NCBI Taxonomy" id="2023183"/>
    <lineage>
        <taxon>Bacteria</taxon>
        <taxon>Pseudomonadati</taxon>
        <taxon>Spirochaetota</taxon>
        <taxon>Spirochaetia</taxon>
        <taxon>Leptospirales</taxon>
        <taxon>Leptospiraceae</taxon>
        <taxon>Leptospira</taxon>
    </lineage>
</organism>
<evidence type="ECO:0000313" key="1">
    <source>
        <dbReference type="EMBL" id="PJZ50497.1"/>
    </source>
</evidence>